<organism evidence="1 2">
    <name type="scientific">Blumeria graminis f. sp. triticale</name>
    <dbReference type="NCBI Taxonomy" id="1689686"/>
    <lineage>
        <taxon>Eukaryota</taxon>
        <taxon>Fungi</taxon>
        <taxon>Dikarya</taxon>
        <taxon>Ascomycota</taxon>
        <taxon>Pezizomycotina</taxon>
        <taxon>Leotiomycetes</taxon>
        <taxon>Erysiphales</taxon>
        <taxon>Erysiphaceae</taxon>
        <taxon>Blumeria</taxon>
    </lineage>
</organism>
<accession>A0A9W4DCL7</accession>
<dbReference type="AlphaFoldDB" id="A0A9W4DCL7"/>
<evidence type="ECO:0000313" key="1">
    <source>
        <dbReference type="EMBL" id="CAD6499379.1"/>
    </source>
</evidence>
<dbReference type="Proteomes" id="UP000683417">
    <property type="component" value="Unassembled WGS sequence"/>
</dbReference>
<sequence>MESMNSVSQAIHRLLKDNNLIHSQEFSDPILAQFTLLCLVMRNHQSSKTSDMTLILISLLATSQTRNLNHQQLSIRLRIT</sequence>
<reference evidence="1" key="1">
    <citation type="submission" date="2020-10" db="EMBL/GenBank/DDBJ databases">
        <authorList>
            <person name="Muller C M."/>
        </authorList>
    </citation>
    <scope>NUCLEOTIDE SEQUENCE</scope>
    <source>
        <strain evidence="1">THUN-12</strain>
    </source>
</reference>
<protein>
    <submittedName>
        <fullName evidence="1">BgTH12-03495</fullName>
    </submittedName>
</protein>
<proteinExistence type="predicted"/>
<dbReference type="EMBL" id="CAJHIT010000002">
    <property type="protein sequence ID" value="CAD6499379.1"/>
    <property type="molecule type" value="Genomic_DNA"/>
</dbReference>
<name>A0A9W4DCL7_BLUGR</name>
<gene>
    <name evidence="1" type="ORF">BGTH12_LOCUS737</name>
</gene>
<comment type="caution">
    <text evidence="1">The sequence shown here is derived from an EMBL/GenBank/DDBJ whole genome shotgun (WGS) entry which is preliminary data.</text>
</comment>
<evidence type="ECO:0000313" key="2">
    <source>
        <dbReference type="Proteomes" id="UP000683417"/>
    </source>
</evidence>